<sequence>MEESVSTEEVVGSCSKSRLSGRADWDGRSRSFIFLRGLHSLAIGGIISFLNSEIFRFSKELNSAMYCFVVDERSSWSLASVCERLRGRGFEDREKESFMVLTMENQTNERAMIGLGKMYAGLSFVLE</sequence>
<name>A0ABC8RIR3_9AQUA</name>
<dbReference type="Proteomes" id="UP001642360">
    <property type="component" value="Unassembled WGS sequence"/>
</dbReference>
<comment type="caution">
    <text evidence="1">The sequence shown here is derived from an EMBL/GenBank/DDBJ whole genome shotgun (WGS) entry which is preliminary data.</text>
</comment>
<keyword evidence="2" id="KW-1185">Reference proteome</keyword>
<evidence type="ECO:0000313" key="2">
    <source>
        <dbReference type="Proteomes" id="UP001642360"/>
    </source>
</evidence>
<dbReference type="AlphaFoldDB" id="A0ABC8RIR3"/>
<dbReference type="EMBL" id="CAUOFW020001427">
    <property type="protein sequence ID" value="CAK9144871.1"/>
    <property type="molecule type" value="Genomic_DNA"/>
</dbReference>
<organism evidence="1 2">
    <name type="scientific">Ilex paraguariensis</name>
    <name type="common">yerba mate</name>
    <dbReference type="NCBI Taxonomy" id="185542"/>
    <lineage>
        <taxon>Eukaryota</taxon>
        <taxon>Viridiplantae</taxon>
        <taxon>Streptophyta</taxon>
        <taxon>Embryophyta</taxon>
        <taxon>Tracheophyta</taxon>
        <taxon>Spermatophyta</taxon>
        <taxon>Magnoliopsida</taxon>
        <taxon>eudicotyledons</taxon>
        <taxon>Gunneridae</taxon>
        <taxon>Pentapetalae</taxon>
        <taxon>asterids</taxon>
        <taxon>campanulids</taxon>
        <taxon>Aquifoliales</taxon>
        <taxon>Aquifoliaceae</taxon>
        <taxon>Ilex</taxon>
    </lineage>
</organism>
<reference evidence="1 2" key="1">
    <citation type="submission" date="2024-02" db="EMBL/GenBank/DDBJ databases">
        <authorList>
            <person name="Vignale AGUSTIN F."/>
            <person name="Sosa J E."/>
            <person name="Modenutti C."/>
        </authorList>
    </citation>
    <scope>NUCLEOTIDE SEQUENCE [LARGE SCALE GENOMIC DNA]</scope>
</reference>
<evidence type="ECO:0000313" key="1">
    <source>
        <dbReference type="EMBL" id="CAK9144871.1"/>
    </source>
</evidence>
<accession>A0ABC8RIR3</accession>
<gene>
    <name evidence="1" type="ORF">ILEXP_LOCUS12646</name>
</gene>
<protein>
    <submittedName>
        <fullName evidence="1">Uncharacterized protein</fullName>
    </submittedName>
</protein>
<proteinExistence type="predicted"/>